<dbReference type="AlphaFoldDB" id="A0AA36CZ34"/>
<dbReference type="Pfam" id="PF14828">
    <property type="entry name" value="Amnionless"/>
    <property type="match status" value="1"/>
</dbReference>
<keyword evidence="1" id="KW-0812">Transmembrane</keyword>
<keyword evidence="3" id="KW-1185">Reference proteome</keyword>
<organism evidence="2 3">
    <name type="scientific">Mesorhabditis spiculigera</name>
    <dbReference type="NCBI Taxonomy" id="96644"/>
    <lineage>
        <taxon>Eukaryota</taxon>
        <taxon>Metazoa</taxon>
        <taxon>Ecdysozoa</taxon>
        <taxon>Nematoda</taxon>
        <taxon>Chromadorea</taxon>
        <taxon>Rhabditida</taxon>
        <taxon>Rhabditina</taxon>
        <taxon>Rhabditomorpha</taxon>
        <taxon>Rhabditoidea</taxon>
        <taxon>Rhabditidae</taxon>
        <taxon>Mesorhabditinae</taxon>
        <taxon>Mesorhabditis</taxon>
    </lineage>
</organism>
<sequence>MFNNFASTVEGEFQVKLGHLLAREKDKGGLQMQETKKAPLVYVPADDETYGIRNWNSNQKMMYLLCQFFPPIPTSGRCWDPVKPMGHCFPVCGATLDFAAHEIKFADMALAIRAAEEELGTAEIIFVALERTNDDAMSMEYQVSLLPIESHGFFDEELYKRLAHTIKAKLFELSVSHYSFSNFRLRLSRTDFTPSRVAKILGTALFCMLMLGTFLWYHWRTGTYRRFTATRNLLPNIPVLFSRKKSEDVVELLPSDPKESTFPEDPYVNLNFEEHEEENEENLASAYPEVEEIEPHTVAVRSNDTELTLLDF</sequence>
<dbReference type="Proteomes" id="UP001177023">
    <property type="component" value="Unassembled WGS sequence"/>
</dbReference>
<keyword evidence="1" id="KW-0472">Membrane</keyword>
<accession>A0AA36CZ34</accession>
<dbReference type="InterPro" id="IPR026112">
    <property type="entry name" value="AMN"/>
</dbReference>
<gene>
    <name evidence="2" type="ORF">MSPICULIGERA_LOCUS15262</name>
</gene>
<evidence type="ECO:0000313" key="3">
    <source>
        <dbReference type="Proteomes" id="UP001177023"/>
    </source>
</evidence>
<evidence type="ECO:0000256" key="1">
    <source>
        <dbReference type="SAM" id="Phobius"/>
    </source>
</evidence>
<protein>
    <recommendedName>
        <fullName evidence="4">Protein amnionless</fullName>
    </recommendedName>
</protein>
<reference evidence="2" key="1">
    <citation type="submission" date="2023-06" db="EMBL/GenBank/DDBJ databases">
        <authorList>
            <person name="Delattre M."/>
        </authorList>
    </citation>
    <scope>NUCLEOTIDE SEQUENCE</scope>
    <source>
        <strain evidence="2">AF72</strain>
    </source>
</reference>
<feature type="transmembrane region" description="Helical" evidence="1">
    <location>
        <begin position="197"/>
        <end position="217"/>
    </location>
</feature>
<dbReference type="EMBL" id="CATQJA010002648">
    <property type="protein sequence ID" value="CAJ0576982.1"/>
    <property type="molecule type" value="Genomic_DNA"/>
</dbReference>
<keyword evidence="1" id="KW-1133">Transmembrane helix</keyword>
<evidence type="ECO:0000313" key="2">
    <source>
        <dbReference type="EMBL" id="CAJ0576982.1"/>
    </source>
</evidence>
<name>A0AA36CZ34_9BILA</name>
<comment type="caution">
    <text evidence="2">The sequence shown here is derived from an EMBL/GenBank/DDBJ whole genome shotgun (WGS) entry which is preliminary data.</text>
</comment>
<evidence type="ECO:0008006" key="4">
    <source>
        <dbReference type="Google" id="ProtNLM"/>
    </source>
</evidence>
<proteinExistence type="predicted"/>
<feature type="non-terminal residue" evidence="2">
    <location>
        <position position="312"/>
    </location>
</feature>